<evidence type="ECO:0000256" key="11">
    <source>
        <dbReference type="ARBA" id="ARBA00029388"/>
    </source>
</evidence>
<dbReference type="SUPFAM" id="SSF51246">
    <property type="entry name" value="Rudiment single hybrid motif"/>
    <property type="match status" value="1"/>
</dbReference>
<dbReference type="SUPFAM" id="SSF55326">
    <property type="entry name" value="PurM N-terminal domain-like"/>
    <property type="match status" value="1"/>
</dbReference>
<dbReference type="GO" id="GO:0046872">
    <property type="term" value="F:metal ion binding"/>
    <property type="evidence" value="ECO:0007669"/>
    <property type="project" value="UniProtKB-KW"/>
</dbReference>
<dbReference type="InterPro" id="IPR011761">
    <property type="entry name" value="ATP-grasp"/>
</dbReference>
<keyword evidence="4" id="KW-0436">Ligase</keyword>
<dbReference type="GO" id="GO:0004637">
    <property type="term" value="F:phosphoribosylamine-glycine ligase activity"/>
    <property type="evidence" value="ECO:0007669"/>
    <property type="project" value="UniProtKB-EC"/>
</dbReference>
<dbReference type="Pfam" id="PF00586">
    <property type="entry name" value="AIRS"/>
    <property type="match status" value="1"/>
</dbReference>
<protein>
    <recommendedName>
        <fullName evidence="16">ATP-grasp domain-containing protein</fullName>
    </recommendedName>
</protein>
<dbReference type="Gene3D" id="3.30.1490.20">
    <property type="entry name" value="ATP-grasp fold, A domain"/>
    <property type="match status" value="1"/>
</dbReference>
<evidence type="ECO:0000256" key="15">
    <source>
        <dbReference type="PROSITE-ProRule" id="PRU00409"/>
    </source>
</evidence>
<keyword evidence="5" id="KW-0479">Metal-binding</keyword>
<keyword evidence="8 15" id="KW-0067">ATP-binding</keyword>
<keyword evidence="18" id="KW-1185">Reference proteome</keyword>
<dbReference type="Gene3D" id="3.40.50.20">
    <property type="match status" value="1"/>
</dbReference>
<dbReference type="InterPro" id="IPR010918">
    <property type="entry name" value="PurM-like_C_dom"/>
</dbReference>
<dbReference type="GO" id="GO:0005829">
    <property type="term" value="C:cytosol"/>
    <property type="evidence" value="ECO:0007669"/>
    <property type="project" value="TreeGrafter"/>
</dbReference>
<dbReference type="InterPro" id="IPR020559">
    <property type="entry name" value="PRibGlycinamide_synth_CS"/>
</dbReference>
<sequence>MKILIIGSGGREHALAETLAKSKLVTKIFIAPGNGGTDGHLKCVNVDIPAHDFERLVRFGTDENVDLVVPGPEQVLVDGIESSFRKVGIACFGPTTSASRMEGSKTFSKNFMAKHSIPTARYSNFNKFTEAKAHLDQVDYKVVIKASGLAAGKGVIIPETREEAIKALEDIMINKDFGASGDEVVIEEYLQGQEISLLAISDGYTVIALPSAQDHKRIGEGDVGLNTGGMGAYAPTPVGTQDLIDKCMKTVIQPTIDGMRRDGMPFVGCLFTGFMITSEGPKVLEYNVRFGDPETQTVLSLISEDCDLAEVFMACCERRLDAVPLRFESLYSVTVVLASPGYPNSYPKGLPIKIQSNSLPKNSFIYHAGTAINSQGQLCTAGGRVLAVNGMGDSIASAAQVAYQAVACVEFEGMTFRRDIAHRALKAAASGLSEPKVGLTYQSSGVSIDAGNQLVTRIKPLVKDTARLGCDSIIGGFGGLFDIKSIGYEDPVIVSGTDGVGTKLIVAQNVGKHDTVGVDLVAMSVNDLLVQGAEPLFFLDYFACNHLNVDVAVEVIKGITEGCKQSGCALIGGETAEMPGLYREDDYDLAGFAVGVVERSRILPRLKEIVSGDILLGLASSGIHSNGFSLVRKVIERSGLDLASSCPWAPADSLGRAFLQPTKIYVKQLLPVVKSGKQLIKGMCHITGGGFLENLPRVLPDGLGCEVDARSYGLPDTFQWLMKQGNIEPLEMCRTFNCGIGMVLIVGKEDVEELISILRESKQVDDAEFYKIGSVVSETGVKMIGLESWTCKLWQ</sequence>
<dbReference type="CDD" id="cd02196">
    <property type="entry name" value="PurM"/>
    <property type="match status" value="1"/>
</dbReference>
<evidence type="ECO:0000256" key="13">
    <source>
        <dbReference type="ARBA" id="ARBA00047843"/>
    </source>
</evidence>
<dbReference type="SMART" id="SM01209">
    <property type="entry name" value="GARS_A"/>
    <property type="match status" value="1"/>
</dbReference>
<dbReference type="InterPro" id="IPR020561">
    <property type="entry name" value="PRibGlycinamid_synth_ATP-grasp"/>
</dbReference>
<dbReference type="Gene3D" id="3.30.1330.10">
    <property type="entry name" value="PurM-like, N-terminal domain"/>
    <property type="match status" value="1"/>
</dbReference>
<dbReference type="Pfam" id="PF02843">
    <property type="entry name" value="GARS_C"/>
    <property type="match status" value="1"/>
</dbReference>
<dbReference type="SMART" id="SM01210">
    <property type="entry name" value="GARS_C"/>
    <property type="match status" value="1"/>
</dbReference>
<evidence type="ECO:0000256" key="12">
    <source>
        <dbReference type="ARBA" id="ARBA00029444"/>
    </source>
</evidence>
<dbReference type="Pfam" id="PF02769">
    <property type="entry name" value="AIRS_C"/>
    <property type="match status" value="1"/>
</dbReference>
<dbReference type="InterPro" id="IPR020562">
    <property type="entry name" value="PRibGlycinamide_synth_N"/>
</dbReference>
<dbReference type="SUPFAM" id="SSF52440">
    <property type="entry name" value="PreATP-grasp domain"/>
    <property type="match status" value="1"/>
</dbReference>
<evidence type="ECO:0000256" key="4">
    <source>
        <dbReference type="ARBA" id="ARBA00022598"/>
    </source>
</evidence>
<dbReference type="EMBL" id="MU167400">
    <property type="protein sequence ID" value="KAG0141139.1"/>
    <property type="molecule type" value="Genomic_DNA"/>
</dbReference>
<dbReference type="FunFam" id="3.40.50.20:FF:000006">
    <property type="entry name" value="Phosphoribosylamine--glycine ligase, chloroplastic"/>
    <property type="match status" value="1"/>
</dbReference>
<dbReference type="InterPro" id="IPR036921">
    <property type="entry name" value="PurM-like_N_sf"/>
</dbReference>
<dbReference type="PROSITE" id="PS00184">
    <property type="entry name" value="GARS"/>
    <property type="match status" value="1"/>
</dbReference>
<evidence type="ECO:0000256" key="9">
    <source>
        <dbReference type="ARBA" id="ARBA00023211"/>
    </source>
</evidence>
<dbReference type="PANTHER" id="PTHR10520:SF12">
    <property type="entry name" value="TRIFUNCTIONAL PURINE BIOSYNTHETIC PROTEIN ADENOSINE-3"/>
    <property type="match status" value="1"/>
</dbReference>
<evidence type="ECO:0000256" key="1">
    <source>
        <dbReference type="ARBA" id="ARBA00004686"/>
    </source>
</evidence>
<comment type="similarity">
    <text evidence="12">In the C-terminal section; belongs to the AIR synthase family.</text>
</comment>
<gene>
    <name evidence="17" type="ORF">CROQUDRAFT_664220</name>
</gene>
<feature type="domain" description="ATP-grasp" evidence="16">
    <location>
        <begin position="109"/>
        <end position="317"/>
    </location>
</feature>
<evidence type="ECO:0000259" key="16">
    <source>
        <dbReference type="PROSITE" id="PS50975"/>
    </source>
</evidence>
<keyword evidence="6 15" id="KW-0547">Nucleotide-binding</keyword>
<dbReference type="SUPFAM" id="SSF56042">
    <property type="entry name" value="PurM C-terminal domain-like"/>
    <property type="match status" value="1"/>
</dbReference>
<evidence type="ECO:0000256" key="6">
    <source>
        <dbReference type="ARBA" id="ARBA00022741"/>
    </source>
</evidence>
<dbReference type="FunFam" id="3.30.1330.10:FF:000001">
    <property type="entry name" value="Phosphoribosylformylglycinamidine cyclo-ligase"/>
    <property type="match status" value="1"/>
</dbReference>
<evidence type="ECO:0000256" key="3">
    <source>
        <dbReference type="ARBA" id="ARBA00007423"/>
    </source>
</evidence>
<evidence type="ECO:0000256" key="10">
    <source>
        <dbReference type="ARBA" id="ARBA00023268"/>
    </source>
</evidence>
<comment type="pathway">
    <text evidence="2">Purine metabolism; IMP biosynthesis via de novo pathway; N(1)-(5-phospho-D-ribosyl)glycinamide from 5-phospho-alpha-D-ribose 1-diphosphate: step 2/2.</text>
</comment>
<dbReference type="HAMAP" id="MF_00138">
    <property type="entry name" value="GARS"/>
    <property type="match status" value="1"/>
</dbReference>
<dbReference type="HAMAP" id="MF_00741">
    <property type="entry name" value="AIRS"/>
    <property type="match status" value="1"/>
</dbReference>
<accession>A0A9P6NBF7</accession>
<dbReference type="NCBIfam" id="TIGR00878">
    <property type="entry name" value="purM"/>
    <property type="match status" value="1"/>
</dbReference>
<dbReference type="FunFam" id="3.90.600.10:FF:000001">
    <property type="entry name" value="Trifunctional purine biosynthetic protein adenosine-3"/>
    <property type="match status" value="1"/>
</dbReference>
<proteinExistence type="inferred from homology"/>
<dbReference type="InterPro" id="IPR016188">
    <property type="entry name" value="PurM-like_N"/>
</dbReference>
<dbReference type="PANTHER" id="PTHR10520">
    <property type="entry name" value="TRIFUNCTIONAL PURINE BIOSYNTHETIC PROTEIN ADENOSINE-3-RELATED"/>
    <property type="match status" value="1"/>
</dbReference>
<comment type="catalytic activity">
    <reaction evidence="13">
        <text>5-phospho-beta-D-ribosylamine + glycine + ATP = N(1)-(5-phospho-beta-D-ribosyl)glycinamide + ADP + phosphate + H(+)</text>
        <dbReference type="Rhea" id="RHEA:17453"/>
        <dbReference type="ChEBI" id="CHEBI:15378"/>
        <dbReference type="ChEBI" id="CHEBI:30616"/>
        <dbReference type="ChEBI" id="CHEBI:43474"/>
        <dbReference type="ChEBI" id="CHEBI:57305"/>
        <dbReference type="ChEBI" id="CHEBI:58681"/>
        <dbReference type="ChEBI" id="CHEBI:143788"/>
        <dbReference type="ChEBI" id="CHEBI:456216"/>
        <dbReference type="EC" id="6.3.4.13"/>
    </reaction>
</comment>
<dbReference type="Gene3D" id="3.90.600.10">
    <property type="entry name" value="Phosphoribosylglycinamide synthetase, C-terminal domain"/>
    <property type="match status" value="1"/>
</dbReference>
<comment type="similarity">
    <text evidence="3">In the N-terminal section; belongs to the GARS family.</text>
</comment>
<keyword evidence="9" id="KW-0464">Manganese</keyword>
<keyword evidence="10" id="KW-0511">Multifunctional enzyme</keyword>
<dbReference type="NCBIfam" id="TIGR00877">
    <property type="entry name" value="purD"/>
    <property type="match status" value="1"/>
</dbReference>
<evidence type="ECO:0000256" key="8">
    <source>
        <dbReference type="ARBA" id="ARBA00022840"/>
    </source>
</evidence>
<dbReference type="PROSITE" id="PS50975">
    <property type="entry name" value="ATP_GRASP"/>
    <property type="match status" value="1"/>
</dbReference>
<evidence type="ECO:0000313" key="17">
    <source>
        <dbReference type="EMBL" id="KAG0141139.1"/>
    </source>
</evidence>
<comment type="pathway">
    <text evidence="1">Purine metabolism; IMP biosynthesis via de novo pathway; 5-amino-1-(5-phospho-D-ribosyl)imidazole from N(2)-formyl-N(1)-(5-phospho-D-ribosyl)glycinamide: step 2/2.</text>
</comment>
<comment type="catalytic activity">
    <reaction evidence="14">
        <text>2-formamido-N(1)-(5-O-phospho-beta-D-ribosyl)acetamidine + ATP = 5-amino-1-(5-phospho-beta-D-ribosyl)imidazole + ADP + phosphate + H(+)</text>
        <dbReference type="Rhea" id="RHEA:23032"/>
        <dbReference type="ChEBI" id="CHEBI:15378"/>
        <dbReference type="ChEBI" id="CHEBI:30616"/>
        <dbReference type="ChEBI" id="CHEBI:43474"/>
        <dbReference type="ChEBI" id="CHEBI:137981"/>
        <dbReference type="ChEBI" id="CHEBI:147287"/>
        <dbReference type="ChEBI" id="CHEBI:456216"/>
        <dbReference type="EC" id="6.3.3.1"/>
    </reaction>
</comment>
<dbReference type="InterPro" id="IPR011054">
    <property type="entry name" value="Rudment_hybrid_motif"/>
</dbReference>
<dbReference type="Pfam" id="PF01071">
    <property type="entry name" value="GARS_A"/>
    <property type="match status" value="1"/>
</dbReference>
<dbReference type="FunFam" id="3.90.650.10:FF:000019">
    <property type="entry name" value="Trifunctional purine biosynthetic protein adenosine-3"/>
    <property type="match status" value="1"/>
</dbReference>
<reference evidence="17" key="1">
    <citation type="submission" date="2013-11" db="EMBL/GenBank/DDBJ databases">
        <title>Genome sequence of the fusiform rust pathogen reveals effectors for host alternation and coevolution with pine.</title>
        <authorList>
            <consortium name="DOE Joint Genome Institute"/>
            <person name="Smith K."/>
            <person name="Pendleton A."/>
            <person name="Kubisiak T."/>
            <person name="Anderson C."/>
            <person name="Salamov A."/>
            <person name="Aerts A."/>
            <person name="Riley R."/>
            <person name="Clum A."/>
            <person name="Lindquist E."/>
            <person name="Ence D."/>
            <person name="Campbell M."/>
            <person name="Kronenberg Z."/>
            <person name="Feau N."/>
            <person name="Dhillon B."/>
            <person name="Hamelin R."/>
            <person name="Burleigh J."/>
            <person name="Smith J."/>
            <person name="Yandell M."/>
            <person name="Nelson C."/>
            <person name="Grigoriev I."/>
            <person name="Davis J."/>
        </authorList>
    </citation>
    <scope>NUCLEOTIDE SEQUENCE</scope>
    <source>
        <strain evidence="17">G11</strain>
    </source>
</reference>
<dbReference type="InterPro" id="IPR004733">
    <property type="entry name" value="PurM_cligase"/>
</dbReference>
<dbReference type="InterPro" id="IPR000115">
    <property type="entry name" value="PRibGlycinamide_synth"/>
</dbReference>
<dbReference type="Gene3D" id="3.30.470.20">
    <property type="entry name" value="ATP-grasp fold, B domain"/>
    <property type="match status" value="1"/>
</dbReference>
<dbReference type="AlphaFoldDB" id="A0A9P6NBF7"/>
<dbReference type="GO" id="GO:0006189">
    <property type="term" value="P:'de novo' IMP biosynthetic process"/>
    <property type="evidence" value="ECO:0007669"/>
    <property type="project" value="InterPro"/>
</dbReference>
<dbReference type="GO" id="GO:0005524">
    <property type="term" value="F:ATP binding"/>
    <property type="evidence" value="ECO:0007669"/>
    <property type="project" value="UniProtKB-UniRule"/>
</dbReference>
<evidence type="ECO:0000256" key="5">
    <source>
        <dbReference type="ARBA" id="ARBA00022723"/>
    </source>
</evidence>
<evidence type="ECO:0000256" key="14">
    <source>
        <dbReference type="ARBA" id="ARBA00049057"/>
    </source>
</evidence>
<comment type="function">
    <text evidence="11">Catalyzes the second and fifth step in the 'de novo' purine biosynthesis pathway; contains phosphoribosylamine--glycine ligase (GARS) and phosphoribosylformylglycinamidine cyclo-ligase (AIRS) activities.</text>
</comment>
<dbReference type="InterPro" id="IPR037123">
    <property type="entry name" value="PRibGlycinamide_synth_C_sf"/>
</dbReference>
<dbReference type="InterPro" id="IPR020560">
    <property type="entry name" value="PRibGlycinamide_synth_C-dom"/>
</dbReference>
<keyword evidence="7" id="KW-0658">Purine biosynthesis</keyword>
<evidence type="ECO:0000313" key="18">
    <source>
        <dbReference type="Proteomes" id="UP000886653"/>
    </source>
</evidence>
<evidence type="ECO:0000256" key="7">
    <source>
        <dbReference type="ARBA" id="ARBA00022755"/>
    </source>
</evidence>
<comment type="caution">
    <text evidence="17">The sequence shown here is derived from an EMBL/GenBank/DDBJ whole genome shotgun (WGS) entry which is preliminary data.</text>
</comment>
<evidence type="ECO:0000256" key="2">
    <source>
        <dbReference type="ARBA" id="ARBA00005174"/>
    </source>
</evidence>
<dbReference type="FunFam" id="3.30.470.20:FF:000018">
    <property type="entry name" value="Trifunctional purine biosynthetic protein adenosine-3"/>
    <property type="match status" value="1"/>
</dbReference>
<dbReference type="OrthoDB" id="2018833at2759"/>
<dbReference type="Gene3D" id="3.90.650.10">
    <property type="entry name" value="PurM-like C-terminal domain"/>
    <property type="match status" value="1"/>
</dbReference>
<dbReference type="Proteomes" id="UP000886653">
    <property type="component" value="Unassembled WGS sequence"/>
</dbReference>
<name>A0A9P6NBF7_9BASI</name>
<dbReference type="Pfam" id="PF02844">
    <property type="entry name" value="GARS_N"/>
    <property type="match status" value="1"/>
</dbReference>
<dbReference type="InterPro" id="IPR036676">
    <property type="entry name" value="PurM-like_C_sf"/>
</dbReference>
<dbReference type="GO" id="GO:0004641">
    <property type="term" value="F:phosphoribosylformylglycinamidine cyclo-ligase activity"/>
    <property type="evidence" value="ECO:0007669"/>
    <property type="project" value="UniProtKB-EC"/>
</dbReference>
<dbReference type="FunFam" id="3.30.1490.20:FF:000006">
    <property type="entry name" value="phosphoribosylamine--glycine ligase, chloroplastic-like"/>
    <property type="match status" value="1"/>
</dbReference>
<dbReference type="InterPro" id="IPR016185">
    <property type="entry name" value="PreATP-grasp_dom_sf"/>
</dbReference>
<dbReference type="InterPro" id="IPR013815">
    <property type="entry name" value="ATP_grasp_subdomain_1"/>
</dbReference>
<dbReference type="GO" id="GO:0046084">
    <property type="term" value="P:adenine biosynthetic process"/>
    <property type="evidence" value="ECO:0007669"/>
    <property type="project" value="TreeGrafter"/>
</dbReference>
<organism evidence="17 18">
    <name type="scientific">Cronartium quercuum f. sp. fusiforme G11</name>
    <dbReference type="NCBI Taxonomy" id="708437"/>
    <lineage>
        <taxon>Eukaryota</taxon>
        <taxon>Fungi</taxon>
        <taxon>Dikarya</taxon>
        <taxon>Basidiomycota</taxon>
        <taxon>Pucciniomycotina</taxon>
        <taxon>Pucciniomycetes</taxon>
        <taxon>Pucciniales</taxon>
        <taxon>Coleosporiaceae</taxon>
        <taxon>Cronartium</taxon>
    </lineage>
</organism>
<dbReference type="SUPFAM" id="SSF56059">
    <property type="entry name" value="Glutathione synthetase ATP-binding domain-like"/>
    <property type="match status" value="1"/>
</dbReference>